<dbReference type="Proteomes" id="UP000287124">
    <property type="component" value="Unassembled WGS sequence"/>
</dbReference>
<reference evidence="1 2" key="1">
    <citation type="submission" date="2017-06" db="EMBL/GenBank/DDBJ databases">
        <title>Comparative genomic analysis of Ambrosia Fusariam Clade fungi.</title>
        <authorList>
            <person name="Stajich J.E."/>
            <person name="Carrillo J."/>
            <person name="Kijimoto T."/>
            <person name="Eskalen A."/>
            <person name="O'Donnell K."/>
            <person name="Kasson M."/>
        </authorList>
    </citation>
    <scope>NUCLEOTIDE SEQUENCE [LARGE SCALE GENOMIC DNA]</scope>
    <source>
        <strain evidence="1 2">UCR1854</strain>
    </source>
</reference>
<evidence type="ECO:0000313" key="2">
    <source>
        <dbReference type="Proteomes" id="UP000287124"/>
    </source>
</evidence>
<accession>A0A430LNP8</accession>
<proteinExistence type="predicted"/>
<name>A0A430LNP8_9HYPO</name>
<gene>
    <name evidence="1" type="ORF">BHE90_008172</name>
</gene>
<keyword evidence="2" id="KW-1185">Reference proteome</keyword>
<evidence type="ECO:0000313" key="1">
    <source>
        <dbReference type="EMBL" id="RTE77349.1"/>
    </source>
</evidence>
<protein>
    <submittedName>
        <fullName evidence="1">Uncharacterized protein</fullName>
    </submittedName>
</protein>
<organism evidence="1 2">
    <name type="scientific">Fusarium euwallaceae</name>
    <dbReference type="NCBI Taxonomy" id="1147111"/>
    <lineage>
        <taxon>Eukaryota</taxon>
        <taxon>Fungi</taxon>
        <taxon>Dikarya</taxon>
        <taxon>Ascomycota</taxon>
        <taxon>Pezizomycotina</taxon>
        <taxon>Sordariomycetes</taxon>
        <taxon>Hypocreomycetidae</taxon>
        <taxon>Hypocreales</taxon>
        <taxon>Nectriaceae</taxon>
        <taxon>Fusarium</taxon>
        <taxon>Fusarium solani species complex</taxon>
    </lineage>
</organism>
<dbReference type="EMBL" id="MIKF01000123">
    <property type="protein sequence ID" value="RTE77349.1"/>
    <property type="molecule type" value="Genomic_DNA"/>
</dbReference>
<dbReference type="AlphaFoldDB" id="A0A430LNP8"/>
<comment type="caution">
    <text evidence="1">The sequence shown here is derived from an EMBL/GenBank/DDBJ whole genome shotgun (WGS) entry which is preliminary data.</text>
</comment>
<sequence length="69" mass="7454">MHLEALCSNMDKAVLPCGHPPPLPPHQKKLAIAKVAIEKAQSLVFEVITLTVQYGTAQVMSPYSVPSID</sequence>